<sequence>MRHGGGTGGYRAANGSASRGPLPPPGQWRSLGRSLELRTVFRPQRKPFRLQSFTDKPAGWSIIITFHTRDSVIYARRLGRSESIAMYKAKCDTRISSGLIGLALL</sequence>
<keyword evidence="3" id="KW-1185">Reference proteome</keyword>
<name>A0A9N8PZV9_CHRIL</name>
<feature type="region of interest" description="Disordered" evidence="1">
    <location>
        <begin position="1"/>
        <end position="30"/>
    </location>
</feature>
<evidence type="ECO:0000313" key="2">
    <source>
        <dbReference type="EMBL" id="CAD0205133.1"/>
    </source>
</evidence>
<evidence type="ECO:0000256" key="1">
    <source>
        <dbReference type="SAM" id="MobiDB-lite"/>
    </source>
</evidence>
<dbReference type="Proteomes" id="UP001154114">
    <property type="component" value="Chromosome 23"/>
</dbReference>
<dbReference type="AlphaFoldDB" id="A0A9N8PZV9"/>
<reference evidence="2" key="1">
    <citation type="submission" date="2021-12" db="EMBL/GenBank/DDBJ databases">
        <authorList>
            <person name="King R."/>
        </authorList>
    </citation>
    <scope>NUCLEOTIDE SEQUENCE</scope>
</reference>
<evidence type="ECO:0000313" key="3">
    <source>
        <dbReference type="Proteomes" id="UP001154114"/>
    </source>
</evidence>
<gene>
    <name evidence="2" type="ORF">CINC_LOCUS7437</name>
</gene>
<organism evidence="2 3">
    <name type="scientific">Chrysodeixis includens</name>
    <name type="common">Soybean looper</name>
    <name type="synonym">Pseudoplusia includens</name>
    <dbReference type="NCBI Taxonomy" id="689277"/>
    <lineage>
        <taxon>Eukaryota</taxon>
        <taxon>Metazoa</taxon>
        <taxon>Ecdysozoa</taxon>
        <taxon>Arthropoda</taxon>
        <taxon>Hexapoda</taxon>
        <taxon>Insecta</taxon>
        <taxon>Pterygota</taxon>
        <taxon>Neoptera</taxon>
        <taxon>Endopterygota</taxon>
        <taxon>Lepidoptera</taxon>
        <taxon>Glossata</taxon>
        <taxon>Ditrysia</taxon>
        <taxon>Noctuoidea</taxon>
        <taxon>Noctuidae</taxon>
        <taxon>Plusiinae</taxon>
        <taxon>Chrysodeixis</taxon>
    </lineage>
</organism>
<proteinExistence type="predicted"/>
<protein>
    <submittedName>
        <fullName evidence="2">Uncharacterized protein</fullName>
    </submittedName>
</protein>
<dbReference type="OrthoDB" id="10476118at2759"/>
<dbReference type="EMBL" id="LR824026">
    <property type="protein sequence ID" value="CAD0205133.1"/>
    <property type="molecule type" value="Genomic_DNA"/>
</dbReference>
<accession>A0A9N8PZV9</accession>